<dbReference type="GO" id="GO:0032993">
    <property type="term" value="C:protein-DNA complex"/>
    <property type="evidence" value="ECO:0007669"/>
    <property type="project" value="TreeGrafter"/>
</dbReference>
<evidence type="ECO:0000256" key="5">
    <source>
        <dbReference type="ARBA" id="ARBA00023163"/>
    </source>
</evidence>
<feature type="DNA-binding region" description="OmpR/PhoB-type" evidence="7">
    <location>
        <begin position="124"/>
        <end position="224"/>
    </location>
</feature>
<dbReference type="GO" id="GO:0000156">
    <property type="term" value="F:phosphorelay response regulator activity"/>
    <property type="evidence" value="ECO:0007669"/>
    <property type="project" value="TreeGrafter"/>
</dbReference>
<accession>A0AAW5EVR0</accession>
<dbReference type="GO" id="GO:0006355">
    <property type="term" value="P:regulation of DNA-templated transcription"/>
    <property type="evidence" value="ECO:0007669"/>
    <property type="project" value="InterPro"/>
</dbReference>
<dbReference type="InterPro" id="IPR001867">
    <property type="entry name" value="OmpR/PhoB-type_DNA-bd"/>
</dbReference>
<dbReference type="SMART" id="SM00862">
    <property type="entry name" value="Trans_reg_C"/>
    <property type="match status" value="1"/>
</dbReference>
<dbReference type="PROSITE" id="PS51755">
    <property type="entry name" value="OMPR_PHOB"/>
    <property type="match status" value="1"/>
</dbReference>
<evidence type="ECO:0000256" key="1">
    <source>
        <dbReference type="ARBA" id="ARBA00022553"/>
    </source>
</evidence>
<dbReference type="GO" id="GO:0005829">
    <property type="term" value="C:cytosol"/>
    <property type="evidence" value="ECO:0007669"/>
    <property type="project" value="TreeGrafter"/>
</dbReference>
<keyword evidence="5" id="KW-0804">Transcription</keyword>
<dbReference type="InterPro" id="IPR039420">
    <property type="entry name" value="WalR-like"/>
</dbReference>
<dbReference type="Gene3D" id="1.10.10.10">
    <property type="entry name" value="Winged helix-like DNA-binding domain superfamily/Winged helix DNA-binding domain"/>
    <property type="match status" value="1"/>
</dbReference>
<dbReference type="Gene3D" id="3.40.50.2300">
    <property type="match status" value="1"/>
</dbReference>
<dbReference type="PANTHER" id="PTHR48111">
    <property type="entry name" value="REGULATOR OF RPOS"/>
    <property type="match status" value="1"/>
</dbReference>
<comment type="caution">
    <text evidence="10">The sequence shown here is derived from an EMBL/GenBank/DDBJ whole genome shotgun (WGS) entry which is preliminary data.</text>
</comment>
<feature type="modified residue" description="4-aspartylphosphate" evidence="6">
    <location>
        <position position="51"/>
    </location>
</feature>
<keyword evidence="2" id="KW-0902">Two-component regulatory system</keyword>
<dbReference type="SMART" id="SM00448">
    <property type="entry name" value="REC"/>
    <property type="match status" value="1"/>
</dbReference>
<dbReference type="InterPro" id="IPR011006">
    <property type="entry name" value="CheY-like_superfamily"/>
</dbReference>
<dbReference type="PROSITE" id="PS50110">
    <property type="entry name" value="RESPONSE_REGULATORY"/>
    <property type="match status" value="1"/>
</dbReference>
<sequence>MHILIVEDDLEILSLLKHFLSQKGYIIYAAEDLAGLQAALHEQAVDMVLLDLMLPKEDGKFLCRYIKKNTALPLLIISALSEVDDRIVGLNLGADDYIAKPFDPRELEARICAVFRRNQNAGAPQEYCFGNWRFLPRKSILYSQKGVRVTLTGAETKLLQEFCQNPDKAMARSTLVAALKGDADEIDPRAIDLIISRLRRKLAEEGGQLELIRTVRGEGYVFQPHLQKPKGGFPAR</sequence>
<evidence type="ECO:0000313" key="10">
    <source>
        <dbReference type="EMBL" id="MCJ8354897.1"/>
    </source>
</evidence>
<dbReference type="InterPro" id="IPR001789">
    <property type="entry name" value="Sig_transdc_resp-reg_receiver"/>
</dbReference>
<evidence type="ECO:0000259" key="9">
    <source>
        <dbReference type="PROSITE" id="PS51755"/>
    </source>
</evidence>
<dbReference type="Pfam" id="PF00486">
    <property type="entry name" value="Trans_reg_C"/>
    <property type="match status" value="1"/>
</dbReference>
<dbReference type="InterPro" id="IPR016032">
    <property type="entry name" value="Sig_transdc_resp-reg_C-effctor"/>
</dbReference>
<dbReference type="Pfam" id="PF00072">
    <property type="entry name" value="Response_reg"/>
    <property type="match status" value="1"/>
</dbReference>
<protein>
    <submittedName>
        <fullName evidence="10">Response regulator transcription factor</fullName>
    </submittedName>
</protein>
<evidence type="ECO:0000256" key="6">
    <source>
        <dbReference type="PROSITE-ProRule" id="PRU00169"/>
    </source>
</evidence>
<name>A0AAW5EVR0_NOVHA</name>
<evidence type="ECO:0000256" key="2">
    <source>
        <dbReference type="ARBA" id="ARBA00023012"/>
    </source>
</evidence>
<dbReference type="EMBL" id="JAIBCX010000041">
    <property type="protein sequence ID" value="MCJ8354897.1"/>
    <property type="molecule type" value="Genomic_DNA"/>
</dbReference>
<keyword evidence="4 7" id="KW-0238">DNA-binding</keyword>
<dbReference type="RefSeq" id="WP_247067548.1">
    <property type="nucleotide sequence ID" value="NZ_JAIBCX010000041.1"/>
</dbReference>
<dbReference type="GO" id="GO:0000976">
    <property type="term" value="F:transcription cis-regulatory region binding"/>
    <property type="evidence" value="ECO:0007669"/>
    <property type="project" value="TreeGrafter"/>
</dbReference>
<evidence type="ECO:0000313" key="11">
    <source>
        <dbReference type="Proteomes" id="UP001202887"/>
    </source>
</evidence>
<evidence type="ECO:0000256" key="7">
    <source>
        <dbReference type="PROSITE-ProRule" id="PRU01091"/>
    </source>
</evidence>
<keyword evidence="3" id="KW-0805">Transcription regulation</keyword>
<dbReference type="CDD" id="cd00383">
    <property type="entry name" value="trans_reg_C"/>
    <property type="match status" value="1"/>
</dbReference>
<dbReference type="Gene3D" id="6.10.250.690">
    <property type="match status" value="1"/>
</dbReference>
<evidence type="ECO:0000259" key="8">
    <source>
        <dbReference type="PROSITE" id="PS50110"/>
    </source>
</evidence>
<dbReference type="SUPFAM" id="SSF52172">
    <property type="entry name" value="CheY-like"/>
    <property type="match status" value="1"/>
</dbReference>
<feature type="domain" description="Response regulatory" evidence="8">
    <location>
        <begin position="2"/>
        <end position="115"/>
    </location>
</feature>
<gene>
    <name evidence="10" type="ORF">K1W68_13010</name>
</gene>
<proteinExistence type="predicted"/>
<reference evidence="10" key="2">
    <citation type="submission" date="2022-03" db="EMBL/GenBank/DDBJ databases">
        <authorList>
            <person name="Ryngajllo M."/>
            <person name="Jacek P."/>
            <person name="Kubiak K."/>
        </authorList>
    </citation>
    <scope>NUCLEOTIDE SEQUENCE</scope>
    <source>
        <strain evidence="10">SI1</strain>
    </source>
</reference>
<dbReference type="Proteomes" id="UP001202887">
    <property type="component" value="Unassembled WGS sequence"/>
</dbReference>
<dbReference type="PANTHER" id="PTHR48111:SF4">
    <property type="entry name" value="DNA-BINDING DUAL TRANSCRIPTIONAL REGULATOR OMPR"/>
    <property type="match status" value="1"/>
</dbReference>
<feature type="domain" description="OmpR/PhoB-type" evidence="9">
    <location>
        <begin position="124"/>
        <end position="224"/>
    </location>
</feature>
<evidence type="ECO:0000256" key="4">
    <source>
        <dbReference type="ARBA" id="ARBA00023125"/>
    </source>
</evidence>
<evidence type="ECO:0000256" key="3">
    <source>
        <dbReference type="ARBA" id="ARBA00023015"/>
    </source>
</evidence>
<dbReference type="SUPFAM" id="SSF46894">
    <property type="entry name" value="C-terminal effector domain of the bipartite response regulators"/>
    <property type="match status" value="1"/>
</dbReference>
<dbReference type="AlphaFoldDB" id="A0AAW5EVR0"/>
<dbReference type="InterPro" id="IPR036388">
    <property type="entry name" value="WH-like_DNA-bd_sf"/>
</dbReference>
<organism evidence="10 11">
    <name type="scientific">Novacetimonas hansenii</name>
    <name type="common">Komagataeibacter hansenii</name>
    <dbReference type="NCBI Taxonomy" id="436"/>
    <lineage>
        <taxon>Bacteria</taxon>
        <taxon>Pseudomonadati</taxon>
        <taxon>Pseudomonadota</taxon>
        <taxon>Alphaproteobacteria</taxon>
        <taxon>Acetobacterales</taxon>
        <taxon>Acetobacteraceae</taxon>
        <taxon>Novacetimonas</taxon>
    </lineage>
</organism>
<keyword evidence="1 6" id="KW-0597">Phosphoprotein</keyword>
<reference evidence="10" key="1">
    <citation type="journal article" date="2021" name="Polymers (Basel)">
        <title>Highly Stretchable Bacterial Cellulose Produced by Komagataeibacter hansenii SI1.</title>
        <authorList>
            <person name="Cielecka I."/>
            <person name="Ryngajllo M."/>
            <person name="Maniukiewicz W."/>
            <person name="Bielecki S."/>
        </authorList>
    </citation>
    <scope>NUCLEOTIDE SEQUENCE</scope>
    <source>
        <strain evidence="10">SI1</strain>
    </source>
</reference>